<evidence type="ECO:0000259" key="11">
    <source>
        <dbReference type="Pfam" id="PF00535"/>
    </source>
</evidence>
<dbReference type="STRING" id="526226.Gbro_2109"/>
<dbReference type="EC" id="2.4.1.266" evidence="7"/>
<dbReference type="PANTHER" id="PTHR48090:SF10">
    <property type="entry name" value="GLUCOSYL-3-PHOSPHOGLYCERATE SYNTHASE"/>
    <property type="match status" value="1"/>
</dbReference>
<evidence type="ECO:0000313" key="12">
    <source>
        <dbReference type="EMBL" id="ACY21358.1"/>
    </source>
</evidence>
<dbReference type="SUPFAM" id="SSF53448">
    <property type="entry name" value="Nucleotide-diphospho-sugar transferases"/>
    <property type="match status" value="1"/>
</dbReference>
<evidence type="ECO:0000256" key="4">
    <source>
        <dbReference type="ARBA" id="ARBA00022676"/>
    </source>
</evidence>
<comment type="cofactor">
    <cofactor evidence="2">
        <name>Mg(2+)</name>
        <dbReference type="ChEBI" id="CHEBI:18420"/>
    </cofactor>
</comment>
<dbReference type="PANTHER" id="PTHR48090">
    <property type="entry name" value="UNDECAPRENYL-PHOSPHATE 4-DEOXY-4-FORMAMIDO-L-ARABINOSE TRANSFERASE-RELATED"/>
    <property type="match status" value="1"/>
</dbReference>
<keyword evidence="6" id="KW-0460">Magnesium</keyword>
<evidence type="ECO:0000256" key="9">
    <source>
        <dbReference type="ARBA" id="ARBA00048689"/>
    </source>
</evidence>
<dbReference type="CAZy" id="GT81">
    <property type="family name" value="Glycosyltransferase Family 81"/>
</dbReference>
<evidence type="ECO:0000256" key="5">
    <source>
        <dbReference type="ARBA" id="ARBA00022679"/>
    </source>
</evidence>
<evidence type="ECO:0000256" key="1">
    <source>
        <dbReference type="ARBA" id="ARBA00001936"/>
    </source>
</evidence>
<comment type="cofactor">
    <cofactor evidence="1">
        <name>Mn(2+)</name>
        <dbReference type="ChEBI" id="CHEBI:29035"/>
    </cofactor>
</comment>
<protein>
    <recommendedName>
        <fullName evidence="8">Glucosyl-3-phosphoglycerate synthase</fullName>
        <ecNumber evidence="7">2.4.1.266</ecNumber>
    </recommendedName>
</protein>
<name>D0LAP5_GORB4</name>
<proteinExistence type="inferred from homology"/>
<dbReference type="HOGENOM" id="CLU_053119_0_0_11"/>
<comment type="catalytic activity">
    <reaction evidence="9">
        <text>(2R)-3-phosphoglycerate + UDP-alpha-D-glucose = (2R)-2-O-(alpha-D-glucopyranosyl)-3-phospho-glycerate + UDP + H(+)</text>
        <dbReference type="Rhea" id="RHEA:31319"/>
        <dbReference type="ChEBI" id="CHEBI:15378"/>
        <dbReference type="ChEBI" id="CHEBI:58223"/>
        <dbReference type="ChEBI" id="CHEBI:58272"/>
        <dbReference type="ChEBI" id="CHEBI:58885"/>
        <dbReference type="ChEBI" id="CHEBI:62600"/>
        <dbReference type="EC" id="2.4.1.266"/>
    </reaction>
    <physiologicalReaction direction="left-to-right" evidence="9">
        <dbReference type="Rhea" id="RHEA:31320"/>
    </physiologicalReaction>
</comment>
<accession>D0LAP5</accession>
<evidence type="ECO:0000256" key="6">
    <source>
        <dbReference type="ARBA" id="ARBA00022842"/>
    </source>
</evidence>
<comment type="catalytic activity">
    <reaction evidence="10">
        <text>an NDP-alpha-D-glucose + (2R)-3-phosphoglycerate = (2R)-2-O-(alpha-D-glucopyranosyl)-3-phospho-glycerate + a ribonucleoside 5'-diphosphate + H(+)</text>
        <dbReference type="Rhea" id="RHEA:47244"/>
        <dbReference type="ChEBI" id="CHEBI:15378"/>
        <dbReference type="ChEBI" id="CHEBI:57930"/>
        <dbReference type="ChEBI" id="CHEBI:58272"/>
        <dbReference type="ChEBI" id="CHEBI:62600"/>
        <dbReference type="ChEBI" id="CHEBI:76533"/>
        <dbReference type="EC" id="2.4.1.266"/>
    </reaction>
    <physiologicalReaction direction="left-to-right" evidence="10">
        <dbReference type="Rhea" id="RHEA:47245"/>
    </physiologicalReaction>
</comment>
<dbReference type="AlphaFoldDB" id="D0LAP5"/>
<comment type="similarity">
    <text evidence="3">Belongs to the glycosyltransferase 2 family.</text>
</comment>
<evidence type="ECO:0000256" key="8">
    <source>
        <dbReference type="ARBA" id="ARBA00040894"/>
    </source>
</evidence>
<dbReference type="KEGG" id="gbr:Gbro_2109"/>
<dbReference type="RefSeq" id="WP_012833915.1">
    <property type="nucleotide sequence ID" value="NC_013441.1"/>
</dbReference>
<evidence type="ECO:0000256" key="2">
    <source>
        <dbReference type="ARBA" id="ARBA00001946"/>
    </source>
</evidence>
<dbReference type="NCBIfam" id="NF010496">
    <property type="entry name" value="PRK13915.1"/>
    <property type="match status" value="1"/>
</dbReference>
<gene>
    <name evidence="12" type="ordered locus">Gbro_2109</name>
</gene>
<dbReference type="EMBL" id="CP001802">
    <property type="protein sequence ID" value="ACY21358.1"/>
    <property type="molecule type" value="Genomic_DNA"/>
</dbReference>
<organism evidence="12 13">
    <name type="scientific">Gordonia bronchialis (strain ATCC 25592 / DSM 43247 / BCRC 13721 / JCM 3198 / KCTC 3076 / NBRC 16047 / NCTC 10667)</name>
    <name type="common">Rhodococcus bronchialis</name>
    <dbReference type="NCBI Taxonomy" id="526226"/>
    <lineage>
        <taxon>Bacteria</taxon>
        <taxon>Bacillati</taxon>
        <taxon>Actinomycetota</taxon>
        <taxon>Actinomycetes</taxon>
        <taxon>Mycobacteriales</taxon>
        <taxon>Gordoniaceae</taxon>
        <taxon>Gordonia</taxon>
    </lineage>
</organism>
<keyword evidence="4" id="KW-0328">Glycosyltransferase</keyword>
<keyword evidence="13" id="KW-1185">Reference proteome</keyword>
<feature type="domain" description="Glycosyltransferase 2-like" evidence="11">
    <location>
        <begin position="38"/>
        <end position="150"/>
    </location>
</feature>
<dbReference type="InterPro" id="IPR001173">
    <property type="entry name" value="Glyco_trans_2-like"/>
</dbReference>
<dbReference type="GO" id="GO:0016757">
    <property type="term" value="F:glycosyltransferase activity"/>
    <property type="evidence" value="ECO:0007669"/>
    <property type="project" value="UniProtKB-KW"/>
</dbReference>
<dbReference type="Gene3D" id="3.90.550.10">
    <property type="entry name" value="Spore Coat Polysaccharide Biosynthesis Protein SpsA, Chain A"/>
    <property type="match status" value="1"/>
</dbReference>
<dbReference type="eggNOG" id="COG0463">
    <property type="taxonomic scope" value="Bacteria"/>
</dbReference>
<dbReference type="Pfam" id="PF00535">
    <property type="entry name" value="Glycos_transf_2"/>
    <property type="match status" value="1"/>
</dbReference>
<evidence type="ECO:0000256" key="3">
    <source>
        <dbReference type="ARBA" id="ARBA00006739"/>
    </source>
</evidence>
<reference evidence="13" key="1">
    <citation type="submission" date="2009-10" db="EMBL/GenBank/DDBJ databases">
        <title>The complete chromosome of Gordonia bronchialis DSM 43247.</title>
        <authorList>
            <consortium name="US DOE Joint Genome Institute (JGI-PGF)"/>
            <person name="Lucas S."/>
            <person name="Copeland A."/>
            <person name="Lapidus A."/>
            <person name="Glavina del Rio T."/>
            <person name="Dalin E."/>
            <person name="Tice H."/>
            <person name="Bruce D."/>
            <person name="Goodwin L."/>
            <person name="Pitluck S."/>
            <person name="Kyrpides N."/>
            <person name="Mavromatis K."/>
            <person name="Ivanova N."/>
            <person name="Ovchinnikova G."/>
            <person name="Saunders E."/>
            <person name="Brettin T."/>
            <person name="Detter J.C."/>
            <person name="Han C."/>
            <person name="Larimer F."/>
            <person name="Land M."/>
            <person name="Hauser L."/>
            <person name="Markowitz V."/>
            <person name="Cheng J.-F."/>
            <person name="Hugenholtz P."/>
            <person name="Woyke T."/>
            <person name="Wu D."/>
            <person name="Jando M."/>
            <person name="Schneider S."/>
            <person name="Goeker M."/>
            <person name="Klenk H.-P."/>
            <person name="Eisen J.A."/>
        </authorList>
    </citation>
    <scope>NUCLEOTIDE SEQUENCE [LARGE SCALE GENOMIC DNA]</scope>
    <source>
        <strain evidence="13">ATCC 25592 / DSM 43247 / BCRC 13721 / JCM 3198 / KCTC 3076 / NBRC 16047 / NCTC 10667</strain>
    </source>
</reference>
<dbReference type="InterPro" id="IPR029044">
    <property type="entry name" value="Nucleotide-diphossugar_trans"/>
</dbReference>
<evidence type="ECO:0000313" key="13">
    <source>
        <dbReference type="Proteomes" id="UP000001219"/>
    </source>
</evidence>
<evidence type="ECO:0000256" key="7">
    <source>
        <dbReference type="ARBA" id="ARBA00039022"/>
    </source>
</evidence>
<reference evidence="12 13" key="2">
    <citation type="journal article" date="2010" name="Stand. Genomic Sci.">
        <title>Complete genome sequence of Gordonia bronchialis type strain (3410).</title>
        <authorList>
            <person name="Ivanova N."/>
            <person name="Sikorski J."/>
            <person name="Jando M."/>
            <person name="Lapidus A."/>
            <person name="Nolan M."/>
            <person name="Lucas S."/>
            <person name="Del Rio T.G."/>
            <person name="Tice H."/>
            <person name="Copeland A."/>
            <person name="Cheng J.F."/>
            <person name="Chen F."/>
            <person name="Bruce D."/>
            <person name="Goodwin L."/>
            <person name="Pitluck S."/>
            <person name="Mavromatis K."/>
            <person name="Ovchinnikova G."/>
            <person name="Pati A."/>
            <person name="Chen A."/>
            <person name="Palaniappan K."/>
            <person name="Land M."/>
            <person name="Hauser L."/>
            <person name="Chang Y.J."/>
            <person name="Jeffries C.D."/>
            <person name="Chain P."/>
            <person name="Saunders E."/>
            <person name="Han C."/>
            <person name="Detter J.C."/>
            <person name="Brettin T."/>
            <person name="Rohde M."/>
            <person name="Goker M."/>
            <person name="Bristow J."/>
            <person name="Eisen J.A."/>
            <person name="Markowitz V."/>
            <person name="Hugenholtz P."/>
            <person name="Klenk H.P."/>
            <person name="Kyrpides N.C."/>
        </authorList>
    </citation>
    <scope>NUCLEOTIDE SEQUENCE [LARGE SCALE GENOMIC DNA]</scope>
    <source>
        <strain evidence="13">ATCC 25592 / DSM 43247 / BCRC 13721 / JCM 3198 / KCTC 3076 / NBRC 16047 / NCTC 10667</strain>
    </source>
</reference>
<dbReference type="InterPro" id="IPR050256">
    <property type="entry name" value="Glycosyltransferase_2"/>
</dbReference>
<evidence type="ECO:0000256" key="10">
    <source>
        <dbReference type="ARBA" id="ARBA00048997"/>
    </source>
</evidence>
<keyword evidence="5 12" id="KW-0808">Transferase</keyword>
<dbReference type="Proteomes" id="UP000001219">
    <property type="component" value="Chromosome"/>
</dbReference>
<sequence length="316" mass="34065">MTIAAMSGSATWLESNTWDHPAWTVDELCALKRGRRVSVVLPALDEEETVGSVVSSIMGHVGSLVDEIVVVDSGSRDATITRARAAGARVVTRESALPKVAVRPGKGEVLWRSLAVTSGDVVAFVDSDLIDPDPMYVPRLIGPLLRDRALQLVKGYYQRPLTGSHGEDALGGGRVTELLVRPLVAALRPELGGVIQPLAGEYAGTRELLTSIPFAPGYGVEIGLLIDTVNRSGIDAVGQVDLGVRRHRNRPIHELGVMSRQIVATLLDRLGIGDSGEPLTQFRLHEQGMTLQRTYPVLDDRPPIRQIVTDLVASSR</sequence>